<gene>
    <name evidence="2" type="ORF">Ga0061067_101313</name>
</gene>
<dbReference type="Pfam" id="PF20370">
    <property type="entry name" value="DUF6665"/>
    <property type="match status" value="1"/>
</dbReference>
<reference evidence="3" key="1">
    <citation type="submission" date="2015-08" db="EMBL/GenBank/DDBJ databases">
        <authorList>
            <person name="Varghese N."/>
        </authorList>
    </citation>
    <scope>NUCLEOTIDE SEQUENCE [LARGE SCALE GENOMIC DNA]</scope>
    <source>
        <strain evidence="3">DSM 23407</strain>
    </source>
</reference>
<dbReference type="AlphaFoldDB" id="A0A0K6HMM2"/>
<evidence type="ECO:0000313" key="2">
    <source>
        <dbReference type="EMBL" id="CUA92155.1"/>
    </source>
</evidence>
<dbReference type="RefSeq" id="WP_055454058.1">
    <property type="nucleotide sequence ID" value="NZ_CYHE01000001.1"/>
</dbReference>
<dbReference type="InterPro" id="IPR046606">
    <property type="entry name" value="DUF6665"/>
</dbReference>
<accession>A0A0K6HMM2</accession>
<sequence>MSVRPPSQYRTEDKDPLAAALAQEVMAEKAGTLARLTRKLDEALARLEGAARRLAEAPEDARLRSRHQDRLEEAAEALWHVVIQRELCGLRLHREFLDLMQVPAPVRLRMGPRPARR</sequence>
<protein>
    <submittedName>
        <fullName evidence="2">Uncharacterized protein</fullName>
    </submittedName>
</protein>
<dbReference type="EMBL" id="CYHE01000001">
    <property type="protein sequence ID" value="CUA92155.1"/>
    <property type="molecule type" value="Genomic_DNA"/>
</dbReference>
<evidence type="ECO:0000256" key="1">
    <source>
        <dbReference type="SAM" id="Coils"/>
    </source>
</evidence>
<name>A0A0K6HMM2_9HYPH</name>
<feature type="coiled-coil region" evidence="1">
    <location>
        <begin position="26"/>
        <end position="53"/>
    </location>
</feature>
<evidence type="ECO:0000313" key="3">
    <source>
        <dbReference type="Proteomes" id="UP000183900"/>
    </source>
</evidence>
<keyword evidence="1" id="KW-0175">Coiled coil</keyword>
<organism evidence="2 3">
    <name type="scientific">Pannonibacter indicus</name>
    <dbReference type="NCBI Taxonomy" id="466044"/>
    <lineage>
        <taxon>Bacteria</taxon>
        <taxon>Pseudomonadati</taxon>
        <taxon>Pseudomonadota</taxon>
        <taxon>Alphaproteobacteria</taxon>
        <taxon>Hyphomicrobiales</taxon>
        <taxon>Stappiaceae</taxon>
        <taxon>Pannonibacter</taxon>
    </lineage>
</organism>
<dbReference type="Proteomes" id="UP000183900">
    <property type="component" value="Unassembled WGS sequence"/>
</dbReference>
<dbReference type="OrthoDB" id="9814981at2"/>
<keyword evidence="3" id="KW-1185">Reference proteome</keyword>
<proteinExistence type="predicted"/>